<dbReference type="eggNOG" id="KOG0869">
    <property type="taxonomic scope" value="Eukaryota"/>
</dbReference>
<gene>
    <name evidence="7" type="ORF">MCYG_05806</name>
</gene>
<keyword evidence="4" id="KW-0804">Transcription</keyword>
<dbReference type="SUPFAM" id="SSF47113">
    <property type="entry name" value="Histone-fold"/>
    <property type="match status" value="1"/>
</dbReference>
<dbReference type="Pfam" id="PF00808">
    <property type="entry name" value="CBFD_NFYB_HMF"/>
    <property type="match status" value="1"/>
</dbReference>
<evidence type="ECO:0000313" key="7">
    <source>
        <dbReference type="EMBL" id="EEQ32987.1"/>
    </source>
</evidence>
<keyword evidence="3" id="KW-0238">DNA-binding</keyword>
<dbReference type="HOGENOM" id="CLU_066247_10_2_1"/>
<reference evidence="8" key="1">
    <citation type="journal article" date="2012" name="MBio">
        <title>Comparative genome analysis of Trichophyton rubrum and related dermatophytes reveals candidate genes involved in infection.</title>
        <authorList>
            <person name="Martinez D.A."/>
            <person name="Oliver B.G."/>
            <person name="Graeser Y."/>
            <person name="Goldberg J.M."/>
            <person name="Li W."/>
            <person name="Martinez-Rossi N.M."/>
            <person name="Monod M."/>
            <person name="Shelest E."/>
            <person name="Barton R.C."/>
            <person name="Birch E."/>
            <person name="Brakhage A.A."/>
            <person name="Chen Z."/>
            <person name="Gurr S.J."/>
            <person name="Heiman D."/>
            <person name="Heitman J."/>
            <person name="Kosti I."/>
            <person name="Rossi A."/>
            <person name="Saif S."/>
            <person name="Samalova M."/>
            <person name="Saunders C.W."/>
            <person name="Shea T."/>
            <person name="Summerbell R.C."/>
            <person name="Xu J."/>
            <person name="Young S."/>
            <person name="Zeng Q."/>
            <person name="Birren B.W."/>
            <person name="Cuomo C.A."/>
            <person name="White T.C."/>
        </authorList>
    </citation>
    <scope>NUCLEOTIDE SEQUENCE [LARGE SCALE GENOMIC DNA]</scope>
    <source>
        <strain evidence="8">ATCC MYA-4605 / CBS 113480</strain>
    </source>
</reference>
<dbReference type="InterPro" id="IPR003958">
    <property type="entry name" value="CBFA_NFYB_domain"/>
</dbReference>
<dbReference type="CDD" id="cd22907">
    <property type="entry name" value="HFD_NFYB"/>
    <property type="match status" value="1"/>
</dbReference>
<dbReference type="PRINTS" id="PR00615">
    <property type="entry name" value="CCAATSUBUNTA"/>
</dbReference>
<dbReference type="GO" id="GO:0001228">
    <property type="term" value="F:DNA-binding transcription activator activity, RNA polymerase II-specific"/>
    <property type="evidence" value="ECO:0007669"/>
    <property type="project" value="InterPro"/>
</dbReference>
<accession>C5FSY4</accession>
<dbReference type="InterPro" id="IPR003956">
    <property type="entry name" value="Transcrpt_fac_NFYB/HAP3_CS"/>
</dbReference>
<evidence type="ECO:0000256" key="4">
    <source>
        <dbReference type="ARBA" id="ARBA00023163"/>
    </source>
</evidence>
<dbReference type="GO" id="GO:0046982">
    <property type="term" value="F:protein heterodimerization activity"/>
    <property type="evidence" value="ECO:0007669"/>
    <property type="project" value="InterPro"/>
</dbReference>
<evidence type="ECO:0000313" key="8">
    <source>
        <dbReference type="Proteomes" id="UP000002035"/>
    </source>
</evidence>
<dbReference type="EMBL" id="DS995705">
    <property type="protein sequence ID" value="EEQ32987.1"/>
    <property type="molecule type" value="Genomic_DNA"/>
</dbReference>
<dbReference type="PROSITE" id="PS00685">
    <property type="entry name" value="NFYB_HAP3"/>
    <property type="match status" value="1"/>
</dbReference>
<dbReference type="PANTHER" id="PTHR11064">
    <property type="entry name" value="CCAAT-BINDING TRANSCRIPTION FACTOR-RELATED"/>
    <property type="match status" value="1"/>
</dbReference>
<keyword evidence="8" id="KW-1185">Reference proteome</keyword>
<dbReference type="RefSeq" id="XP_002845937.1">
    <property type="nucleotide sequence ID" value="XM_002845891.1"/>
</dbReference>
<dbReference type="AlphaFoldDB" id="C5FSY4"/>
<feature type="compositionally biased region" description="Low complexity" evidence="5">
    <location>
        <begin position="305"/>
        <end position="314"/>
    </location>
</feature>
<dbReference type="InterPro" id="IPR027113">
    <property type="entry name" value="Transc_fact_NFYB/HAP3"/>
</dbReference>
<sequence length="358" mass="39015">MSSASPPKEPEVEPVTQSGDEAEPMEREHHDIQTQGQGEFEVKEQDRWLPIANGLLLPFFSLTLYSVTAYLPFPDEPKLPIKKFEKDSTTNVQKNTHPPFCLIYIYTHTHICKPLANPSCSTRRDRYTSLLDPTSSNKLHAHTVNQPQVMRCNLESGCSTVQSPDITHALARIMKTALPENAKIAKEAKECMQECVSEFISFITSEASEKCQGEKRKTVNGEDILFAMTSLGFENYAEALKIYLTKYREVSTQLYAHLIHSFLSFPFSFTQTARGENQNRPSSSGYGSGGPVGGPAPVPAGMGGAAAQPPAGFAVPPPPEAANNLLNASLDPNEQDGATYGYPAMVGTAHNGAGGETY</sequence>
<keyword evidence="2" id="KW-0805">Transcription regulation</keyword>
<dbReference type="GO" id="GO:0000978">
    <property type="term" value="F:RNA polymerase II cis-regulatory region sequence-specific DNA binding"/>
    <property type="evidence" value="ECO:0007669"/>
    <property type="project" value="TreeGrafter"/>
</dbReference>
<dbReference type="OrthoDB" id="386949at2759"/>
<protein>
    <submittedName>
        <fullName evidence="7">Nuclear transcription factor Y subunit B-7</fullName>
    </submittedName>
</protein>
<dbReference type="VEuPathDB" id="FungiDB:MCYG_05806"/>
<evidence type="ECO:0000256" key="2">
    <source>
        <dbReference type="ARBA" id="ARBA00023015"/>
    </source>
</evidence>
<evidence type="ECO:0000256" key="3">
    <source>
        <dbReference type="ARBA" id="ARBA00023125"/>
    </source>
</evidence>
<feature type="region of interest" description="Disordered" evidence="5">
    <location>
        <begin position="1"/>
        <end position="41"/>
    </location>
</feature>
<proteinExistence type="inferred from homology"/>
<organism evidence="7 8">
    <name type="scientific">Arthroderma otae (strain ATCC MYA-4605 / CBS 113480)</name>
    <name type="common">Microsporum canis</name>
    <dbReference type="NCBI Taxonomy" id="554155"/>
    <lineage>
        <taxon>Eukaryota</taxon>
        <taxon>Fungi</taxon>
        <taxon>Dikarya</taxon>
        <taxon>Ascomycota</taxon>
        <taxon>Pezizomycotina</taxon>
        <taxon>Eurotiomycetes</taxon>
        <taxon>Eurotiomycetidae</taxon>
        <taxon>Onygenales</taxon>
        <taxon>Arthrodermataceae</taxon>
        <taxon>Microsporum</taxon>
    </lineage>
</organism>
<feature type="compositionally biased region" description="Low complexity" evidence="5">
    <location>
        <begin position="321"/>
        <end position="332"/>
    </location>
</feature>
<evidence type="ECO:0000256" key="1">
    <source>
        <dbReference type="ARBA" id="ARBA00009053"/>
    </source>
</evidence>
<dbReference type="Proteomes" id="UP000002035">
    <property type="component" value="Unassembled WGS sequence"/>
</dbReference>
<evidence type="ECO:0000256" key="5">
    <source>
        <dbReference type="SAM" id="MobiDB-lite"/>
    </source>
</evidence>
<feature type="region of interest" description="Disordered" evidence="5">
    <location>
        <begin position="273"/>
        <end position="342"/>
    </location>
</feature>
<dbReference type="GeneID" id="9224237"/>
<dbReference type="Gene3D" id="1.10.20.10">
    <property type="entry name" value="Histone, subunit A"/>
    <property type="match status" value="1"/>
</dbReference>
<dbReference type="GO" id="GO:0016602">
    <property type="term" value="C:CCAAT-binding factor complex"/>
    <property type="evidence" value="ECO:0007669"/>
    <property type="project" value="InterPro"/>
</dbReference>
<dbReference type="PANTHER" id="PTHR11064:SF9">
    <property type="entry name" value="NUCLEAR TRANSCRIPTION FACTOR Y SUBUNIT BETA"/>
    <property type="match status" value="1"/>
</dbReference>
<name>C5FSY4_ARTOC</name>
<evidence type="ECO:0000259" key="6">
    <source>
        <dbReference type="Pfam" id="PF00808"/>
    </source>
</evidence>
<dbReference type="STRING" id="554155.C5FSY4"/>
<comment type="similarity">
    <text evidence="1">Belongs to the NFYB/HAP3 subunit family.</text>
</comment>
<feature type="domain" description="Transcription factor CBF/NF-Y/archaeal histone" evidence="6">
    <location>
        <begin position="171"/>
        <end position="228"/>
    </location>
</feature>
<dbReference type="InterPro" id="IPR009072">
    <property type="entry name" value="Histone-fold"/>
</dbReference>